<organism evidence="1 2">
    <name type="scientific">Populus alba x Populus x berolinensis</name>
    <dbReference type="NCBI Taxonomy" id="444605"/>
    <lineage>
        <taxon>Eukaryota</taxon>
        <taxon>Viridiplantae</taxon>
        <taxon>Streptophyta</taxon>
        <taxon>Embryophyta</taxon>
        <taxon>Tracheophyta</taxon>
        <taxon>Spermatophyta</taxon>
        <taxon>Magnoliopsida</taxon>
        <taxon>eudicotyledons</taxon>
        <taxon>Gunneridae</taxon>
        <taxon>Pentapetalae</taxon>
        <taxon>rosids</taxon>
        <taxon>fabids</taxon>
        <taxon>Malpighiales</taxon>
        <taxon>Salicaceae</taxon>
        <taxon>Saliceae</taxon>
        <taxon>Populus</taxon>
    </lineage>
</organism>
<sequence length="56" mass="6353">MSLGASHLYKFRWGHPKHIGSQMALFVRTTGNLNFFLGLAKLLETSTNTYFFTGMI</sequence>
<accession>A0AAD6QLQ7</accession>
<evidence type="ECO:0000313" key="1">
    <source>
        <dbReference type="EMBL" id="KAJ6992768.1"/>
    </source>
</evidence>
<gene>
    <name evidence="1" type="ORF">NC653_016001</name>
</gene>
<protein>
    <submittedName>
        <fullName evidence="1">Uncharacterized protein</fullName>
    </submittedName>
</protein>
<reference evidence="1" key="1">
    <citation type="journal article" date="2023" name="Mol. Ecol. Resour.">
        <title>Chromosome-level genome assembly of a triploid poplar Populus alba 'Berolinensis'.</title>
        <authorList>
            <person name="Chen S."/>
            <person name="Yu Y."/>
            <person name="Wang X."/>
            <person name="Wang S."/>
            <person name="Zhang T."/>
            <person name="Zhou Y."/>
            <person name="He R."/>
            <person name="Meng N."/>
            <person name="Wang Y."/>
            <person name="Liu W."/>
            <person name="Liu Z."/>
            <person name="Liu J."/>
            <person name="Guo Q."/>
            <person name="Huang H."/>
            <person name="Sederoff R.R."/>
            <person name="Wang G."/>
            <person name="Qu G."/>
            <person name="Chen S."/>
        </authorList>
    </citation>
    <scope>NUCLEOTIDE SEQUENCE</scope>
    <source>
        <strain evidence="1">SC-2020</strain>
    </source>
</reference>
<proteinExistence type="predicted"/>
<comment type="caution">
    <text evidence="1">The sequence shown here is derived from an EMBL/GenBank/DDBJ whole genome shotgun (WGS) entry which is preliminary data.</text>
</comment>
<dbReference type="EMBL" id="JAQIZT010000006">
    <property type="protein sequence ID" value="KAJ6992768.1"/>
    <property type="molecule type" value="Genomic_DNA"/>
</dbReference>
<keyword evidence="2" id="KW-1185">Reference proteome</keyword>
<evidence type="ECO:0000313" key="2">
    <source>
        <dbReference type="Proteomes" id="UP001164929"/>
    </source>
</evidence>
<dbReference type="AlphaFoldDB" id="A0AAD6QLQ7"/>
<dbReference type="Proteomes" id="UP001164929">
    <property type="component" value="Chromosome 6"/>
</dbReference>
<name>A0AAD6QLQ7_9ROSI</name>